<evidence type="ECO:0000313" key="3">
    <source>
        <dbReference type="Proteomes" id="UP000053927"/>
    </source>
</evidence>
<name>R7RW84_STEHR</name>
<dbReference type="GeneID" id="18804203"/>
<evidence type="ECO:0000313" key="2">
    <source>
        <dbReference type="EMBL" id="EIM79591.1"/>
    </source>
</evidence>
<keyword evidence="3" id="KW-1185">Reference proteome</keyword>
<accession>R7RW84</accession>
<dbReference type="KEGG" id="shs:STEHIDRAFT_173072"/>
<proteinExistence type="predicted"/>
<dbReference type="EMBL" id="JH687403">
    <property type="protein sequence ID" value="EIM79591.1"/>
    <property type="molecule type" value="Genomic_DNA"/>
</dbReference>
<dbReference type="AlphaFoldDB" id="R7RW84"/>
<dbReference type="RefSeq" id="XP_007311378.1">
    <property type="nucleotide sequence ID" value="XM_007311316.1"/>
</dbReference>
<organism evidence="2 3">
    <name type="scientific">Stereum hirsutum (strain FP-91666)</name>
    <name type="common">White-rot fungus</name>
    <dbReference type="NCBI Taxonomy" id="721885"/>
    <lineage>
        <taxon>Eukaryota</taxon>
        <taxon>Fungi</taxon>
        <taxon>Dikarya</taxon>
        <taxon>Basidiomycota</taxon>
        <taxon>Agaricomycotina</taxon>
        <taxon>Agaricomycetes</taxon>
        <taxon>Russulales</taxon>
        <taxon>Stereaceae</taxon>
        <taxon>Stereum</taxon>
    </lineage>
</organism>
<gene>
    <name evidence="2" type="ORF">STEHIDRAFT_173072</name>
</gene>
<dbReference type="Proteomes" id="UP000053927">
    <property type="component" value="Unassembled WGS sequence"/>
</dbReference>
<protein>
    <submittedName>
        <fullName evidence="2">Uncharacterized protein</fullName>
    </submittedName>
</protein>
<reference evidence="3" key="1">
    <citation type="journal article" date="2012" name="Science">
        <title>The Paleozoic origin of enzymatic lignin decomposition reconstructed from 31 fungal genomes.</title>
        <authorList>
            <person name="Floudas D."/>
            <person name="Binder M."/>
            <person name="Riley R."/>
            <person name="Barry K."/>
            <person name="Blanchette R.A."/>
            <person name="Henrissat B."/>
            <person name="Martinez A.T."/>
            <person name="Otillar R."/>
            <person name="Spatafora J.W."/>
            <person name="Yadav J.S."/>
            <person name="Aerts A."/>
            <person name="Benoit I."/>
            <person name="Boyd A."/>
            <person name="Carlson A."/>
            <person name="Copeland A."/>
            <person name="Coutinho P.M."/>
            <person name="de Vries R.P."/>
            <person name="Ferreira P."/>
            <person name="Findley K."/>
            <person name="Foster B."/>
            <person name="Gaskell J."/>
            <person name="Glotzer D."/>
            <person name="Gorecki P."/>
            <person name="Heitman J."/>
            <person name="Hesse C."/>
            <person name="Hori C."/>
            <person name="Igarashi K."/>
            <person name="Jurgens J.A."/>
            <person name="Kallen N."/>
            <person name="Kersten P."/>
            <person name="Kohler A."/>
            <person name="Kuees U."/>
            <person name="Kumar T.K.A."/>
            <person name="Kuo A."/>
            <person name="LaButti K."/>
            <person name="Larrondo L.F."/>
            <person name="Lindquist E."/>
            <person name="Ling A."/>
            <person name="Lombard V."/>
            <person name="Lucas S."/>
            <person name="Lundell T."/>
            <person name="Martin R."/>
            <person name="McLaughlin D.J."/>
            <person name="Morgenstern I."/>
            <person name="Morin E."/>
            <person name="Murat C."/>
            <person name="Nagy L.G."/>
            <person name="Nolan M."/>
            <person name="Ohm R.A."/>
            <person name="Patyshakuliyeva A."/>
            <person name="Rokas A."/>
            <person name="Ruiz-Duenas F.J."/>
            <person name="Sabat G."/>
            <person name="Salamov A."/>
            <person name="Samejima M."/>
            <person name="Schmutz J."/>
            <person name="Slot J.C."/>
            <person name="St John F."/>
            <person name="Stenlid J."/>
            <person name="Sun H."/>
            <person name="Sun S."/>
            <person name="Syed K."/>
            <person name="Tsang A."/>
            <person name="Wiebenga A."/>
            <person name="Young D."/>
            <person name="Pisabarro A."/>
            <person name="Eastwood D.C."/>
            <person name="Martin F."/>
            <person name="Cullen D."/>
            <person name="Grigoriev I.V."/>
            <person name="Hibbett D.S."/>
        </authorList>
    </citation>
    <scope>NUCLEOTIDE SEQUENCE [LARGE SCALE GENOMIC DNA]</scope>
    <source>
        <strain evidence="3">FP-91666</strain>
    </source>
</reference>
<feature type="region of interest" description="Disordered" evidence="1">
    <location>
        <begin position="74"/>
        <end position="94"/>
    </location>
</feature>
<feature type="compositionally biased region" description="Pro residues" evidence="1">
    <location>
        <begin position="78"/>
        <end position="87"/>
    </location>
</feature>
<sequence length="124" mass="13710">MTVLFPLSSCDLPVQRIFEHAPVVHSSSFACVLPVSKSATPPPSSPAPSAHARSVHILNFALLHFPPVPDYATATLAHPPPKTPRSPSPHLLTSTRRQKFDSMYPVHRSTFTEEIRSIYIVRSF</sequence>
<evidence type="ECO:0000256" key="1">
    <source>
        <dbReference type="SAM" id="MobiDB-lite"/>
    </source>
</evidence>